<feature type="domain" description="EamA" evidence="4">
    <location>
        <begin position="153"/>
        <end position="280"/>
    </location>
</feature>
<dbReference type="Proteomes" id="UP000591537">
    <property type="component" value="Unassembled WGS sequence"/>
</dbReference>
<dbReference type="EMBL" id="JACHGV010000003">
    <property type="protein sequence ID" value="MBB6076502.1"/>
    <property type="molecule type" value="Genomic_DNA"/>
</dbReference>
<feature type="region of interest" description="Disordered" evidence="2">
    <location>
        <begin position="292"/>
        <end position="313"/>
    </location>
</feature>
<protein>
    <submittedName>
        <fullName evidence="5">Inner membrane transporter RhtA</fullName>
    </submittedName>
</protein>
<feature type="transmembrane region" description="Helical" evidence="3">
    <location>
        <begin position="212"/>
        <end position="231"/>
    </location>
</feature>
<dbReference type="Pfam" id="PF00892">
    <property type="entry name" value="EamA"/>
    <property type="match status" value="1"/>
</dbReference>
<feature type="transmembrane region" description="Helical" evidence="3">
    <location>
        <begin position="152"/>
        <end position="172"/>
    </location>
</feature>
<organism evidence="5 6">
    <name type="scientific">Streptomyces paradoxus</name>
    <dbReference type="NCBI Taxonomy" id="66375"/>
    <lineage>
        <taxon>Bacteria</taxon>
        <taxon>Bacillati</taxon>
        <taxon>Actinomycetota</taxon>
        <taxon>Actinomycetes</taxon>
        <taxon>Kitasatosporales</taxon>
        <taxon>Streptomycetaceae</taxon>
        <taxon>Streptomyces</taxon>
    </lineage>
</organism>
<comment type="caution">
    <text evidence="5">The sequence shown here is derived from an EMBL/GenBank/DDBJ whole genome shotgun (WGS) entry which is preliminary data.</text>
</comment>
<keyword evidence="6" id="KW-1185">Reference proteome</keyword>
<evidence type="ECO:0000256" key="3">
    <source>
        <dbReference type="SAM" id="Phobius"/>
    </source>
</evidence>
<feature type="transmembrane region" description="Helical" evidence="3">
    <location>
        <begin position="129"/>
        <end position="146"/>
    </location>
</feature>
<evidence type="ECO:0000313" key="6">
    <source>
        <dbReference type="Proteomes" id="UP000591537"/>
    </source>
</evidence>
<gene>
    <name evidence="5" type="ORF">HNR57_002407</name>
</gene>
<name>A0A7W9TBK4_9ACTN</name>
<dbReference type="GO" id="GO:0016020">
    <property type="term" value="C:membrane"/>
    <property type="evidence" value="ECO:0007669"/>
    <property type="project" value="InterPro"/>
</dbReference>
<evidence type="ECO:0000256" key="2">
    <source>
        <dbReference type="SAM" id="MobiDB-lite"/>
    </source>
</evidence>
<keyword evidence="3" id="KW-0812">Transmembrane</keyword>
<dbReference type="AlphaFoldDB" id="A0A7W9TBK4"/>
<evidence type="ECO:0000313" key="5">
    <source>
        <dbReference type="EMBL" id="MBB6076502.1"/>
    </source>
</evidence>
<dbReference type="InterPro" id="IPR000620">
    <property type="entry name" value="EamA_dom"/>
</dbReference>
<sequence length="313" mass="31579">MTAVAPASPHVPAARAAAPALAATVCAMVSVQTGASLAVLLFDRVSPAGTAWLRLSCAAVLLLLWTRPRIRRLPRRDLGAAAALGGASAVMTLCSFQAIDRLPLGTVSAVEFAGPLLVAVAGSRRRADLCWPLLALAGVLLLTRPWEASADWPGIGFALGAAVGLAGYILLTQRVGDRLPGQQGVALATAAAALCTGVVAAGGAQADWFDPGVLAVTALAAVLLPILPHLLELFALRRLTAGAFGTLMSLEPAVATGIGFVVLSQRPDALQAAGVALVCVAGTAACRSGTRDAPPLPTADQPAAAPLPPCPER</sequence>
<feature type="transmembrane region" description="Helical" evidence="3">
    <location>
        <begin position="243"/>
        <end position="263"/>
    </location>
</feature>
<feature type="transmembrane region" description="Helical" evidence="3">
    <location>
        <begin position="20"/>
        <end position="42"/>
    </location>
</feature>
<dbReference type="SUPFAM" id="SSF103481">
    <property type="entry name" value="Multidrug resistance efflux transporter EmrE"/>
    <property type="match status" value="2"/>
</dbReference>
<feature type="transmembrane region" description="Helical" evidence="3">
    <location>
        <begin position="184"/>
        <end position="206"/>
    </location>
</feature>
<accession>A0A7W9TBK4</accession>
<comment type="similarity">
    <text evidence="1">Belongs to the EamA transporter family.</text>
</comment>
<evidence type="ECO:0000259" key="4">
    <source>
        <dbReference type="Pfam" id="PF00892"/>
    </source>
</evidence>
<keyword evidence="3" id="KW-1133">Transmembrane helix</keyword>
<evidence type="ECO:0000256" key="1">
    <source>
        <dbReference type="ARBA" id="ARBA00007362"/>
    </source>
</evidence>
<reference evidence="5 6" key="1">
    <citation type="submission" date="2020-08" db="EMBL/GenBank/DDBJ databases">
        <title>Genomic Encyclopedia of Type Strains, Phase IV (KMG-IV): sequencing the most valuable type-strain genomes for metagenomic binning, comparative biology and taxonomic classification.</title>
        <authorList>
            <person name="Goeker M."/>
        </authorList>
    </citation>
    <scope>NUCLEOTIDE SEQUENCE [LARGE SCALE GENOMIC DNA]</scope>
    <source>
        <strain evidence="5 6">DSM 43350</strain>
    </source>
</reference>
<feature type="transmembrane region" description="Helical" evidence="3">
    <location>
        <begin position="78"/>
        <end position="98"/>
    </location>
</feature>
<feature type="transmembrane region" description="Helical" evidence="3">
    <location>
        <begin position="104"/>
        <end position="122"/>
    </location>
</feature>
<dbReference type="InterPro" id="IPR037185">
    <property type="entry name" value="EmrE-like"/>
</dbReference>
<keyword evidence="3" id="KW-0472">Membrane</keyword>
<dbReference type="RefSeq" id="WP_221342365.1">
    <property type="nucleotide sequence ID" value="NZ_BAAARS010000003.1"/>
</dbReference>
<proteinExistence type="inferred from homology"/>